<dbReference type="PANTHER" id="PTHR16047">
    <property type="entry name" value="RFWD3 PROTEIN"/>
    <property type="match status" value="1"/>
</dbReference>
<feature type="region of interest" description="Disordered" evidence="2">
    <location>
        <begin position="319"/>
        <end position="346"/>
    </location>
</feature>
<feature type="compositionally biased region" description="Basic and acidic residues" evidence="2">
    <location>
        <begin position="92"/>
        <end position="102"/>
    </location>
</feature>
<dbReference type="GO" id="GO:0036297">
    <property type="term" value="P:interstrand cross-link repair"/>
    <property type="evidence" value="ECO:0007669"/>
    <property type="project" value="InterPro"/>
</dbReference>
<dbReference type="Gene3D" id="3.30.40.10">
    <property type="entry name" value="Zinc/RING finger domain, C3HC4 (zinc finger)"/>
    <property type="match status" value="1"/>
</dbReference>
<proteinExistence type="predicted"/>
<dbReference type="InterPro" id="IPR037381">
    <property type="entry name" value="RFWD3"/>
</dbReference>
<feature type="compositionally biased region" description="Basic and acidic residues" evidence="2">
    <location>
        <begin position="23"/>
        <end position="62"/>
    </location>
</feature>
<keyword evidence="5" id="KW-1185">Reference proteome</keyword>
<dbReference type="EMBL" id="JACMSC010000009">
    <property type="protein sequence ID" value="KAG6507383.1"/>
    <property type="molecule type" value="Genomic_DNA"/>
</dbReference>
<dbReference type="SUPFAM" id="SSF57850">
    <property type="entry name" value="RING/U-box"/>
    <property type="match status" value="1"/>
</dbReference>
<dbReference type="Pfam" id="PF13639">
    <property type="entry name" value="zf-RING_2"/>
    <property type="match status" value="1"/>
</dbReference>
<gene>
    <name evidence="4" type="ORF">ZIOFF_032725</name>
</gene>
<evidence type="ECO:0000256" key="2">
    <source>
        <dbReference type="SAM" id="MobiDB-lite"/>
    </source>
</evidence>
<feature type="region of interest" description="Disordered" evidence="2">
    <location>
        <begin position="1"/>
        <end position="102"/>
    </location>
</feature>
<feature type="domain" description="RING-type" evidence="3">
    <location>
        <begin position="119"/>
        <end position="166"/>
    </location>
</feature>
<dbReference type="GO" id="GO:0005634">
    <property type="term" value="C:nucleus"/>
    <property type="evidence" value="ECO:0007669"/>
    <property type="project" value="InterPro"/>
</dbReference>
<name>A0A8J5L5W0_ZINOF</name>
<dbReference type="PANTHER" id="PTHR16047:SF7">
    <property type="entry name" value="E3 UBIQUITIN-PROTEIN LIGASE RFWD3"/>
    <property type="match status" value="1"/>
</dbReference>
<dbReference type="InterPro" id="IPR001841">
    <property type="entry name" value="Znf_RING"/>
</dbReference>
<accession>A0A8J5L5W0</accession>
<dbReference type="Proteomes" id="UP000734854">
    <property type="component" value="Unassembled WGS sequence"/>
</dbReference>
<dbReference type="AlphaFoldDB" id="A0A8J5L5W0"/>
<dbReference type="CDD" id="cd16450">
    <property type="entry name" value="mRING-C3HGC3_RFWD3"/>
    <property type="match status" value="1"/>
</dbReference>
<dbReference type="PROSITE" id="PS50089">
    <property type="entry name" value="ZF_RING_2"/>
    <property type="match status" value="1"/>
</dbReference>
<protein>
    <recommendedName>
        <fullName evidence="3">RING-type domain-containing protein</fullName>
    </recommendedName>
</protein>
<dbReference type="GO" id="GO:0008270">
    <property type="term" value="F:zinc ion binding"/>
    <property type="evidence" value="ECO:0007669"/>
    <property type="project" value="UniProtKB-KW"/>
</dbReference>
<keyword evidence="1" id="KW-0479">Metal-binding</keyword>
<dbReference type="InterPro" id="IPR013083">
    <property type="entry name" value="Znf_RING/FYVE/PHD"/>
</dbReference>
<dbReference type="GO" id="GO:0004842">
    <property type="term" value="F:ubiquitin-protein transferase activity"/>
    <property type="evidence" value="ECO:0007669"/>
    <property type="project" value="InterPro"/>
</dbReference>
<sequence>MEVEEAAGESSIARNIDLGEDEPLLHDSGVEDRVARQEVDSRAFSEVTEDARERMHDGEREVISLGESDGEDDADGQSGREEPAEEEGAEEGNERGGAEGESLGKTETVELDASSSPNCPVCFEPWKGEGLHRVCCVPCGHVYGRSCLERWLKQCGKNVGKCPQCSKKFRRKEIVNLYAPVIAVPNADLEKEVQCLKKENMSLKIEKRAKDMECFLINVHDWMFRCLLAGGKERCPSIVGVEDRFGFANVRDIRFDESWVEFTTWLMSSAGVWDRPTIVGEGAPLELEMEVQVEMSKRILPKDSKKEKKIKGKGELKVVERRGDTGRRKKEKGRRGEEIEHKESEKGREGEECIRVVRAGRTGSNEIGKEEEERKNTRRKREGNICFFWYKTDARGRNDGEKMACVEHTLSGSRGQFEFFDKARTSASQSFYGKSFVSQFDNVLPRCCFTLQNELELHEARVMGIDGSSHIVIVSGKSPGIEREHVLNKISLLSQHASKIELPPNTSAIKDLRILPNGLALLASLGKKLLLYSMASNNLALKYDLPVIL</sequence>
<feature type="compositionally biased region" description="Basic and acidic residues" evidence="2">
    <location>
        <begin position="334"/>
        <end position="346"/>
    </location>
</feature>
<evidence type="ECO:0000313" key="4">
    <source>
        <dbReference type="EMBL" id="KAG6507383.1"/>
    </source>
</evidence>
<reference evidence="4 5" key="1">
    <citation type="submission" date="2020-08" db="EMBL/GenBank/DDBJ databases">
        <title>Plant Genome Project.</title>
        <authorList>
            <person name="Zhang R.-G."/>
        </authorList>
    </citation>
    <scope>NUCLEOTIDE SEQUENCE [LARGE SCALE GENOMIC DNA]</scope>
    <source>
        <tissue evidence="4">Rhizome</tissue>
    </source>
</reference>
<evidence type="ECO:0000313" key="5">
    <source>
        <dbReference type="Proteomes" id="UP000734854"/>
    </source>
</evidence>
<evidence type="ECO:0000259" key="3">
    <source>
        <dbReference type="PROSITE" id="PS50089"/>
    </source>
</evidence>
<keyword evidence="1" id="KW-0863">Zinc-finger</keyword>
<comment type="caution">
    <text evidence="4">The sequence shown here is derived from an EMBL/GenBank/DDBJ whole genome shotgun (WGS) entry which is preliminary data.</text>
</comment>
<organism evidence="4 5">
    <name type="scientific">Zingiber officinale</name>
    <name type="common">Ginger</name>
    <name type="synonym">Amomum zingiber</name>
    <dbReference type="NCBI Taxonomy" id="94328"/>
    <lineage>
        <taxon>Eukaryota</taxon>
        <taxon>Viridiplantae</taxon>
        <taxon>Streptophyta</taxon>
        <taxon>Embryophyta</taxon>
        <taxon>Tracheophyta</taxon>
        <taxon>Spermatophyta</taxon>
        <taxon>Magnoliopsida</taxon>
        <taxon>Liliopsida</taxon>
        <taxon>Zingiberales</taxon>
        <taxon>Zingiberaceae</taxon>
        <taxon>Zingiber</taxon>
    </lineage>
</organism>
<dbReference type="GO" id="GO:0016567">
    <property type="term" value="P:protein ubiquitination"/>
    <property type="evidence" value="ECO:0007669"/>
    <property type="project" value="InterPro"/>
</dbReference>
<keyword evidence="1" id="KW-0862">Zinc</keyword>
<evidence type="ECO:0000256" key="1">
    <source>
        <dbReference type="PROSITE-ProRule" id="PRU00175"/>
    </source>
</evidence>